<dbReference type="PROSITE" id="PS50225">
    <property type="entry name" value="SOCS"/>
    <property type="match status" value="1"/>
</dbReference>
<dbReference type="PROSITE" id="PS50088">
    <property type="entry name" value="ANK_REPEAT"/>
    <property type="match status" value="4"/>
</dbReference>
<feature type="repeat" description="ANK" evidence="3">
    <location>
        <begin position="36"/>
        <end position="68"/>
    </location>
</feature>
<keyword evidence="2 3" id="KW-0040">ANK repeat</keyword>
<dbReference type="PANTHER" id="PTHR24171">
    <property type="entry name" value="ANKYRIN REPEAT DOMAIN-CONTAINING PROTEIN 39-RELATED"/>
    <property type="match status" value="1"/>
</dbReference>
<dbReference type="EnsemblMetazoa" id="G28764.3">
    <property type="protein sequence ID" value="G28764.3:cds"/>
    <property type="gene ID" value="G28764"/>
</dbReference>
<evidence type="ECO:0000256" key="1">
    <source>
        <dbReference type="ARBA" id="ARBA00022737"/>
    </source>
</evidence>
<dbReference type="Proteomes" id="UP000005408">
    <property type="component" value="Unassembled WGS sequence"/>
</dbReference>
<dbReference type="SMART" id="SM00248">
    <property type="entry name" value="ANK"/>
    <property type="match status" value="7"/>
</dbReference>
<feature type="repeat" description="ANK" evidence="3">
    <location>
        <begin position="171"/>
        <end position="203"/>
    </location>
</feature>
<name>A0A8W8LKX2_MAGGI</name>
<dbReference type="InterPro" id="IPR002110">
    <property type="entry name" value="Ankyrin_rpt"/>
</dbReference>
<dbReference type="AlphaFoldDB" id="A0A8W8LKX2"/>
<dbReference type="Pfam" id="PF07525">
    <property type="entry name" value="SOCS_box"/>
    <property type="match status" value="1"/>
</dbReference>
<dbReference type="PROSITE" id="PS50297">
    <property type="entry name" value="ANK_REP_REGION"/>
    <property type="match status" value="3"/>
</dbReference>
<dbReference type="CDD" id="cd03716">
    <property type="entry name" value="SOCS_ASB_like"/>
    <property type="match status" value="1"/>
</dbReference>
<dbReference type="PANTHER" id="PTHR24171:SF9">
    <property type="entry name" value="ANKYRIN REPEAT DOMAIN-CONTAINING PROTEIN 39"/>
    <property type="match status" value="1"/>
</dbReference>
<dbReference type="InterPro" id="IPR001496">
    <property type="entry name" value="SOCS_box"/>
</dbReference>
<dbReference type="InterPro" id="IPR036770">
    <property type="entry name" value="Ankyrin_rpt-contain_sf"/>
</dbReference>
<evidence type="ECO:0000259" key="4">
    <source>
        <dbReference type="PROSITE" id="PS50225"/>
    </source>
</evidence>
<dbReference type="SUPFAM" id="SSF48403">
    <property type="entry name" value="Ankyrin repeat"/>
    <property type="match status" value="1"/>
</dbReference>
<evidence type="ECO:0000313" key="5">
    <source>
        <dbReference type="EnsemblMetazoa" id="G28764.3:cds"/>
    </source>
</evidence>
<organism evidence="5 6">
    <name type="scientific">Magallana gigas</name>
    <name type="common">Pacific oyster</name>
    <name type="synonym">Crassostrea gigas</name>
    <dbReference type="NCBI Taxonomy" id="29159"/>
    <lineage>
        <taxon>Eukaryota</taxon>
        <taxon>Metazoa</taxon>
        <taxon>Spiralia</taxon>
        <taxon>Lophotrochozoa</taxon>
        <taxon>Mollusca</taxon>
        <taxon>Bivalvia</taxon>
        <taxon>Autobranchia</taxon>
        <taxon>Pteriomorphia</taxon>
        <taxon>Ostreida</taxon>
        <taxon>Ostreoidea</taxon>
        <taxon>Ostreidae</taxon>
        <taxon>Magallana</taxon>
    </lineage>
</organism>
<sequence>MAVNNHILSAMKRKDVERASMLLLTPGYDVNTVSRSAGTPLNYATKMGLIPLIEKLISLGADIDCLDKDKNTVLHHACQHGPREIIQILVKAGCSLYKANADGDLPIHLASTSGHTEAVEELLHAGMDIDALNTITEHTPLELAVCYEQVHMVEFLLNRKAKLEIPSRKTMGDTALHQASHMGNVALIETLLKFGADVNQMNSSGETPFQTAVSDNRLASMKALILANCDMNKYHYISPLSLACLGNRHRIIRYLLSEGYNVSADQSFKEVSNVRLEETAPLLLELLHYKCANPPTLKEVCRFKMRRILGKWLTEAATSLPLPKLLMEWVNNDFIY</sequence>
<keyword evidence="6" id="KW-1185">Reference proteome</keyword>
<proteinExistence type="predicted"/>
<evidence type="ECO:0000256" key="3">
    <source>
        <dbReference type="PROSITE-ProRule" id="PRU00023"/>
    </source>
</evidence>
<feature type="repeat" description="ANK" evidence="3">
    <location>
        <begin position="69"/>
        <end position="101"/>
    </location>
</feature>
<evidence type="ECO:0000313" key="6">
    <source>
        <dbReference type="Proteomes" id="UP000005408"/>
    </source>
</evidence>
<dbReference type="Pfam" id="PF12796">
    <property type="entry name" value="Ank_2"/>
    <property type="match status" value="3"/>
</dbReference>
<dbReference type="OrthoDB" id="9995210at2759"/>
<protein>
    <recommendedName>
        <fullName evidence="4">SOCS box domain-containing protein</fullName>
    </recommendedName>
</protein>
<dbReference type="OMA" id="ACRQNSQ"/>
<reference evidence="5" key="1">
    <citation type="submission" date="2022-08" db="UniProtKB">
        <authorList>
            <consortium name="EnsemblMetazoa"/>
        </authorList>
    </citation>
    <scope>IDENTIFICATION</scope>
    <source>
        <strain evidence="5">05x7-T-G4-1.051#20</strain>
    </source>
</reference>
<dbReference type="EnsemblMetazoa" id="G28764.2">
    <property type="protein sequence ID" value="G28764.2:cds"/>
    <property type="gene ID" value="G28764"/>
</dbReference>
<feature type="repeat" description="ANK" evidence="3">
    <location>
        <begin position="102"/>
        <end position="134"/>
    </location>
</feature>
<keyword evidence="1" id="KW-0677">Repeat</keyword>
<evidence type="ECO:0000256" key="2">
    <source>
        <dbReference type="ARBA" id="ARBA00023043"/>
    </source>
</evidence>
<feature type="domain" description="SOCS box" evidence="4">
    <location>
        <begin position="282"/>
        <end position="330"/>
    </location>
</feature>
<accession>A0A8W8LKX2</accession>
<dbReference type="PRINTS" id="PR01415">
    <property type="entry name" value="ANKYRIN"/>
</dbReference>
<dbReference type="Gene3D" id="1.25.40.20">
    <property type="entry name" value="Ankyrin repeat-containing domain"/>
    <property type="match status" value="2"/>
</dbReference>